<evidence type="ECO:0000256" key="7">
    <source>
        <dbReference type="SAM" id="Phobius"/>
    </source>
</evidence>
<evidence type="ECO:0000256" key="6">
    <source>
        <dbReference type="ARBA" id="ARBA00023136"/>
    </source>
</evidence>
<comment type="subcellular location">
    <subcellularLocation>
        <location evidence="1">Cell membrane</location>
        <topology evidence="1">Multi-pass membrane protein</topology>
    </subcellularLocation>
</comment>
<evidence type="ECO:0000256" key="3">
    <source>
        <dbReference type="ARBA" id="ARBA00022475"/>
    </source>
</evidence>
<organism evidence="8 9">
    <name type="scientific">Actinoplanes ianthinogenes</name>
    <dbReference type="NCBI Taxonomy" id="122358"/>
    <lineage>
        <taxon>Bacteria</taxon>
        <taxon>Bacillati</taxon>
        <taxon>Actinomycetota</taxon>
        <taxon>Actinomycetes</taxon>
        <taxon>Micromonosporales</taxon>
        <taxon>Micromonosporaceae</taxon>
        <taxon>Actinoplanes</taxon>
    </lineage>
</organism>
<name>A0ABM7M6G2_9ACTN</name>
<evidence type="ECO:0000256" key="1">
    <source>
        <dbReference type="ARBA" id="ARBA00004651"/>
    </source>
</evidence>
<proteinExistence type="predicted"/>
<accession>A0ABM7M6G2</accession>
<evidence type="ECO:0000256" key="5">
    <source>
        <dbReference type="ARBA" id="ARBA00022989"/>
    </source>
</evidence>
<evidence type="ECO:0000256" key="4">
    <source>
        <dbReference type="ARBA" id="ARBA00022692"/>
    </source>
</evidence>
<dbReference type="EMBL" id="AP023356">
    <property type="protein sequence ID" value="BCJ47249.1"/>
    <property type="molecule type" value="Genomic_DNA"/>
</dbReference>
<feature type="transmembrane region" description="Helical" evidence="7">
    <location>
        <begin position="61"/>
        <end position="80"/>
    </location>
</feature>
<sequence length="129" mass="14442">MVKRSVALLAFLALWEILPRTVVQPGYLPPFSTVVEAVWDLFATGEIWLHLEISLARSLEGFLLAVLIGVPAGLLIGWFHEVEDYLDPLVQTLRQTPVLALFPVFILFFGIGETSKVVMIFWARSGRSC</sequence>
<reference evidence="8 9" key="1">
    <citation type="submission" date="2020-08" db="EMBL/GenBank/DDBJ databases">
        <title>Whole genome shotgun sequence of Actinoplanes ianthinogenes NBRC 13996.</title>
        <authorList>
            <person name="Komaki H."/>
            <person name="Tamura T."/>
        </authorList>
    </citation>
    <scope>NUCLEOTIDE SEQUENCE [LARGE SCALE GENOMIC DNA]</scope>
    <source>
        <strain evidence="8 9">NBRC 13996</strain>
    </source>
</reference>
<dbReference type="PANTHER" id="PTHR30151:SF0">
    <property type="entry name" value="ABC TRANSPORTER PERMEASE PROTEIN MJ0413-RELATED"/>
    <property type="match status" value="1"/>
</dbReference>
<dbReference type="Proteomes" id="UP000676967">
    <property type="component" value="Chromosome"/>
</dbReference>
<keyword evidence="2" id="KW-0813">Transport</keyword>
<keyword evidence="6 7" id="KW-0472">Membrane</keyword>
<keyword evidence="5 7" id="KW-1133">Transmembrane helix</keyword>
<evidence type="ECO:0000256" key="2">
    <source>
        <dbReference type="ARBA" id="ARBA00022448"/>
    </source>
</evidence>
<dbReference type="PANTHER" id="PTHR30151">
    <property type="entry name" value="ALKANE SULFONATE ABC TRANSPORTER-RELATED, MEMBRANE SUBUNIT"/>
    <property type="match status" value="1"/>
</dbReference>
<gene>
    <name evidence="8" type="ORF">Aiant_79060</name>
</gene>
<dbReference type="SUPFAM" id="SSF161098">
    <property type="entry name" value="MetI-like"/>
    <property type="match status" value="1"/>
</dbReference>
<keyword evidence="9" id="KW-1185">Reference proteome</keyword>
<evidence type="ECO:0000313" key="9">
    <source>
        <dbReference type="Proteomes" id="UP000676967"/>
    </source>
</evidence>
<keyword evidence="4 7" id="KW-0812">Transmembrane</keyword>
<protein>
    <submittedName>
        <fullName evidence="8">Uncharacterized protein</fullName>
    </submittedName>
</protein>
<feature type="transmembrane region" description="Helical" evidence="7">
    <location>
        <begin position="100"/>
        <end position="123"/>
    </location>
</feature>
<dbReference type="Gene3D" id="1.10.3720.10">
    <property type="entry name" value="MetI-like"/>
    <property type="match status" value="1"/>
</dbReference>
<dbReference type="InterPro" id="IPR035906">
    <property type="entry name" value="MetI-like_sf"/>
</dbReference>
<evidence type="ECO:0000313" key="8">
    <source>
        <dbReference type="EMBL" id="BCJ47249.1"/>
    </source>
</evidence>
<keyword evidence="3" id="KW-1003">Cell membrane</keyword>